<sequence>MKGSFVGCELKSNFNKPWIFQDDFVNSWNLETGMHNGVGWKNSKVSVNDKNKATIEELRAISGRTRGRPRMEHTETPPPEATAEEEHHPQFATIQQVTVLQDQMSTIMEMLQRIVPQPRTSEAPPPANEVPPTTEIPPAAEIPPIVEIPPSETIQTHEMTSTSRPSIPDGVQFLHLVWKRLFATTVKKQVLNSTLLRHILQFTSSTNAPEQE</sequence>
<feature type="compositionally biased region" description="Low complexity" evidence="1">
    <location>
        <begin position="130"/>
        <end position="140"/>
    </location>
</feature>
<keyword evidence="3" id="KW-1185">Reference proteome</keyword>
<name>A0ABD1TLP3_9LAMI</name>
<feature type="region of interest" description="Disordered" evidence="1">
    <location>
        <begin position="65"/>
        <end position="87"/>
    </location>
</feature>
<accession>A0ABD1TLP3</accession>
<comment type="caution">
    <text evidence="2">The sequence shown here is derived from an EMBL/GenBank/DDBJ whole genome shotgun (WGS) entry which is preliminary data.</text>
</comment>
<evidence type="ECO:0000313" key="2">
    <source>
        <dbReference type="EMBL" id="KAL2513594.1"/>
    </source>
</evidence>
<dbReference type="EMBL" id="JBFOLJ010000008">
    <property type="protein sequence ID" value="KAL2513594.1"/>
    <property type="molecule type" value="Genomic_DNA"/>
</dbReference>
<dbReference type="AlphaFoldDB" id="A0ABD1TLP3"/>
<reference evidence="3" key="1">
    <citation type="submission" date="2024-07" db="EMBL/GenBank/DDBJ databases">
        <title>Two chromosome-level genome assemblies of Korean endemic species Abeliophyllum distichum and Forsythia ovata (Oleaceae).</title>
        <authorList>
            <person name="Jang H."/>
        </authorList>
    </citation>
    <scope>NUCLEOTIDE SEQUENCE [LARGE SCALE GENOMIC DNA]</scope>
</reference>
<gene>
    <name evidence="2" type="ORF">Fot_27565</name>
</gene>
<evidence type="ECO:0000256" key="1">
    <source>
        <dbReference type="SAM" id="MobiDB-lite"/>
    </source>
</evidence>
<dbReference type="Proteomes" id="UP001604277">
    <property type="component" value="Unassembled WGS sequence"/>
</dbReference>
<protein>
    <submittedName>
        <fullName evidence="2">Uncharacterized protein</fullName>
    </submittedName>
</protein>
<organism evidence="2 3">
    <name type="scientific">Forsythia ovata</name>
    <dbReference type="NCBI Taxonomy" id="205694"/>
    <lineage>
        <taxon>Eukaryota</taxon>
        <taxon>Viridiplantae</taxon>
        <taxon>Streptophyta</taxon>
        <taxon>Embryophyta</taxon>
        <taxon>Tracheophyta</taxon>
        <taxon>Spermatophyta</taxon>
        <taxon>Magnoliopsida</taxon>
        <taxon>eudicotyledons</taxon>
        <taxon>Gunneridae</taxon>
        <taxon>Pentapetalae</taxon>
        <taxon>asterids</taxon>
        <taxon>lamiids</taxon>
        <taxon>Lamiales</taxon>
        <taxon>Oleaceae</taxon>
        <taxon>Forsythieae</taxon>
        <taxon>Forsythia</taxon>
    </lineage>
</organism>
<proteinExistence type="predicted"/>
<feature type="region of interest" description="Disordered" evidence="1">
    <location>
        <begin position="118"/>
        <end position="140"/>
    </location>
</feature>
<evidence type="ECO:0000313" key="3">
    <source>
        <dbReference type="Proteomes" id="UP001604277"/>
    </source>
</evidence>